<accession>A0A2S4HE00</accession>
<dbReference type="AlphaFoldDB" id="A0A2S4HE00"/>
<dbReference type="Proteomes" id="UP000237222">
    <property type="component" value="Unassembled WGS sequence"/>
</dbReference>
<organism evidence="1 2">
    <name type="scientific">Zhongshania marina</name>
    <dbReference type="NCBI Taxonomy" id="2304603"/>
    <lineage>
        <taxon>Bacteria</taxon>
        <taxon>Pseudomonadati</taxon>
        <taxon>Pseudomonadota</taxon>
        <taxon>Gammaproteobacteria</taxon>
        <taxon>Cellvibrionales</taxon>
        <taxon>Spongiibacteraceae</taxon>
        <taxon>Zhongshania</taxon>
    </lineage>
</organism>
<dbReference type="EMBL" id="PQGG01000031">
    <property type="protein sequence ID" value="POP52214.1"/>
    <property type="molecule type" value="Genomic_DNA"/>
</dbReference>
<evidence type="ECO:0008006" key="3">
    <source>
        <dbReference type="Google" id="ProtNLM"/>
    </source>
</evidence>
<evidence type="ECO:0000313" key="2">
    <source>
        <dbReference type="Proteomes" id="UP000237222"/>
    </source>
</evidence>
<evidence type="ECO:0000313" key="1">
    <source>
        <dbReference type="EMBL" id="POP52214.1"/>
    </source>
</evidence>
<name>A0A2S4HE00_9GAMM</name>
<comment type="caution">
    <text evidence="1">The sequence shown here is derived from an EMBL/GenBank/DDBJ whole genome shotgun (WGS) entry which is preliminary data.</text>
</comment>
<gene>
    <name evidence="1" type="ORF">C0068_14540</name>
</gene>
<proteinExistence type="predicted"/>
<reference evidence="1" key="1">
    <citation type="submission" date="2018-01" db="EMBL/GenBank/DDBJ databases">
        <authorList>
            <person name="Yu X.-D."/>
        </authorList>
    </citation>
    <scope>NUCLEOTIDE SEQUENCE</scope>
    <source>
        <strain evidence="1">ZX-21</strain>
    </source>
</reference>
<protein>
    <recommendedName>
        <fullName evidence="3">Haloacid dehalogenase-like hydrolase</fullName>
    </recommendedName>
</protein>
<sequence>MEFKAGLEALSVPDVLCEQFWESMRLLISAPVMEKIQEYDEVVIYTAAPSVYAKHVKKIFQYDVGVVSSRFVEGVFYNNFGVNKLADKESRFGDREYTLFTDSVDDFPLARNAMKVFLCNPVESSRSAYQALFGASLEIIEG</sequence>